<keyword evidence="1" id="KW-0812">Transmembrane</keyword>
<name>A0ABQ7CI08_BRACR</name>
<feature type="transmembrane region" description="Helical" evidence="1">
    <location>
        <begin position="73"/>
        <end position="93"/>
    </location>
</feature>
<keyword evidence="1" id="KW-1133">Transmembrane helix</keyword>
<proteinExistence type="predicted"/>
<keyword evidence="1" id="KW-0472">Membrane</keyword>
<evidence type="ECO:0000256" key="1">
    <source>
        <dbReference type="SAM" id="Phobius"/>
    </source>
</evidence>
<gene>
    <name evidence="2" type="ORF">DY000_02001361</name>
</gene>
<reference evidence="2 3" key="1">
    <citation type="journal article" date="2020" name="BMC Genomics">
        <title>Intraspecific diversification of the crop wild relative Brassica cretica Lam. using demographic model selection.</title>
        <authorList>
            <person name="Kioukis A."/>
            <person name="Michalopoulou V.A."/>
            <person name="Briers L."/>
            <person name="Pirintsos S."/>
            <person name="Studholme D.J."/>
            <person name="Pavlidis P."/>
            <person name="Sarris P.F."/>
        </authorList>
    </citation>
    <scope>NUCLEOTIDE SEQUENCE [LARGE SCALE GENOMIC DNA]</scope>
    <source>
        <strain evidence="3">cv. PFS-1207/04</strain>
    </source>
</reference>
<dbReference type="Proteomes" id="UP000266723">
    <property type="component" value="Unassembled WGS sequence"/>
</dbReference>
<feature type="transmembrane region" description="Helical" evidence="1">
    <location>
        <begin position="29"/>
        <end position="53"/>
    </location>
</feature>
<dbReference type="EMBL" id="QGKV02000832">
    <property type="protein sequence ID" value="KAF3551408.1"/>
    <property type="molecule type" value="Genomic_DNA"/>
</dbReference>
<evidence type="ECO:0000313" key="2">
    <source>
        <dbReference type="EMBL" id="KAF3551408.1"/>
    </source>
</evidence>
<accession>A0ABQ7CI08</accession>
<comment type="caution">
    <text evidence="2">The sequence shown here is derived from an EMBL/GenBank/DDBJ whole genome shotgun (WGS) entry which is preliminary data.</text>
</comment>
<sequence length="214" mass="24543">MNIEARTEALSSGAGKGVSRRRLDSMIDLSLLLTVMFWFSRHQLCFVIFFLMFSSSSPFADYESNRGHRCTSPPMALISFCYVCLAAVPLLHLDTTLRFLSSPLPLSPVCVHRIYLAFLRRYPFAPSAVPLSSSGSSHSRKRRRASTVLLRDYNKLESKSEHSPLRRRLSVTFSHYHRASTEPSLMSNRSLHLFQRWCFLPPPRRLHPPPHHCI</sequence>
<protein>
    <submittedName>
        <fullName evidence="2">Uncharacterized protein</fullName>
    </submittedName>
</protein>
<evidence type="ECO:0000313" key="3">
    <source>
        <dbReference type="Proteomes" id="UP000266723"/>
    </source>
</evidence>
<organism evidence="2 3">
    <name type="scientific">Brassica cretica</name>
    <name type="common">Mustard</name>
    <dbReference type="NCBI Taxonomy" id="69181"/>
    <lineage>
        <taxon>Eukaryota</taxon>
        <taxon>Viridiplantae</taxon>
        <taxon>Streptophyta</taxon>
        <taxon>Embryophyta</taxon>
        <taxon>Tracheophyta</taxon>
        <taxon>Spermatophyta</taxon>
        <taxon>Magnoliopsida</taxon>
        <taxon>eudicotyledons</taxon>
        <taxon>Gunneridae</taxon>
        <taxon>Pentapetalae</taxon>
        <taxon>rosids</taxon>
        <taxon>malvids</taxon>
        <taxon>Brassicales</taxon>
        <taxon>Brassicaceae</taxon>
        <taxon>Brassiceae</taxon>
        <taxon>Brassica</taxon>
    </lineage>
</organism>
<keyword evidence="3" id="KW-1185">Reference proteome</keyword>